<gene>
    <name evidence="2" type="ORF">V8G54_035781</name>
</gene>
<proteinExistence type="predicted"/>
<sequence length="258" mass="27914">MGHFALWKLSPDHKPKMVPTTSPKLEDFLGGASIGAQDYGRHEREAMALSLDSVYYSSQNAEPEANRGHPSSLGVLSDPFRQQTHPYYSGLGIYQVEEEAKQPHVTVCSSQMPQVVEEGVACFKNWVPPRGYSSTQQNPEQQQVNNSSGMGEGHGASGNAGVGCGELQSLSLSMSPGSQSSCVTVPTQISSSRTESVAGDAKKRGSAKLGQKQPVHRKSIDTFGQRTSQYRGVTRLVYFTSTRPFISLVISFAIMAKI</sequence>
<reference evidence="2 3" key="1">
    <citation type="journal article" date="2023" name="Life. Sci Alliance">
        <title>Evolutionary insights into 3D genome organization and epigenetic landscape of Vigna mungo.</title>
        <authorList>
            <person name="Junaid A."/>
            <person name="Singh B."/>
            <person name="Bhatia S."/>
        </authorList>
    </citation>
    <scope>NUCLEOTIDE SEQUENCE [LARGE SCALE GENOMIC DNA]</scope>
    <source>
        <strain evidence="2">Urdbean</strain>
    </source>
</reference>
<feature type="compositionally biased region" description="Gly residues" evidence="1">
    <location>
        <begin position="150"/>
        <end position="160"/>
    </location>
</feature>
<evidence type="ECO:0000313" key="3">
    <source>
        <dbReference type="Proteomes" id="UP001374535"/>
    </source>
</evidence>
<feature type="compositionally biased region" description="Polar residues" evidence="1">
    <location>
        <begin position="132"/>
        <end position="149"/>
    </location>
</feature>
<dbReference type="AlphaFoldDB" id="A0AAQ3REY7"/>
<keyword evidence="3" id="KW-1185">Reference proteome</keyword>
<evidence type="ECO:0000313" key="2">
    <source>
        <dbReference type="EMBL" id="WVY90267.1"/>
    </source>
</evidence>
<organism evidence="2 3">
    <name type="scientific">Vigna mungo</name>
    <name type="common">Black gram</name>
    <name type="synonym">Phaseolus mungo</name>
    <dbReference type="NCBI Taxonomy" id="3915"/>
    <lineage>
        <taxon>Eukaryota</taxon>
        <taxon>Viridiplantae</taxon>
        <taxon>Streptophyta</taxon>
        <taxon>Embryophyta</taxon>
        <taxon>Tracheophyta</taxon>
        <taxon>Spermatophyta</taxon>
        <taxon>Magnoliopsida</taxon>
        <taxon>eudicotyledons</taxon>
        <taxon>Gunneridae</taxon>
        <taxon>Pentapetalae</taxon>
        <taxon>rosids</taxon>
        <taxon>fabids</taxon>
        <taxon>Fabales</taxon>
        <taxon>Fabaceae</taxon>
        <taxon>Papilionoideae</taxon>
        <taxon>50 kb inversion clade</taxon>
        <taxon>NPAAA clade</taxon>
        <taxon>indigoferoid/millettioid clade</taxon>
        <taxon>Phaseoleae</taxon>
        <taxon>Vigna</taxon>
    </lineage>
</organism>
<protein>
    <submittedName>
        <fullName evidence="2">Uncharacterized protein</fullName>
    </submittedName>
</protein>
<evidence type="ECO:0000256" key="1">
    <source>
        <dbReference type="SAM" id="MobiDB-lite"/>
    </source>
</evidence>
<dbReference type="Proteomes" id="UP001374535">
    <property type="component" value="Chromosome 11"/>
</dbReference>
<feature type="compositionally biased region" description="Polar residues" evidence="1">
    <location>
        <begin position="183"/>
        <end position="195"/>
    </location>
</feature>
<accession>A0AAQ3REY7</accession>
<dbReference type="EMBL" id="CP144690">
    <property type="protein sequence ID" value="WVY90267.1"/>
    <property type="molecule type" value="Genomic_DNA"/>
</dbReference>
<feature type="region of interest" description="Disordered" evidence="1">
    <location>
        <begin position="131"/>
        <end position="160"/>
    </location>
</feature>
<name>A0AAQ3REY7_VIGMU</name>
<feature type="region of interest" description="Disordered" evidence="1">
    <location>
        <begin position="183"/>
        <end position="218"/>
    </location>
</feature>